<dbReference type="GO" id="GO:0032039">
    <property type="term" value="C:integrator complex"/>
    <property type="evidence" value="ECO:0007669"/>
    <property type="project" value="InterPro"/>
</dbReference>
<comment type="subcellular location">
    <subcellularLocation>
        <location evidence="1">Nucleus</location>
    </subcellularLocation>
</comment>
<evidence type="ECO:0000313" key="4">
    <source>
        <dbReference type="EMBL" id="GFE55599.1"/>
    </source>
</evidence>
<dbReference type="PANTHER" id="PTHR46094">
    <property type="entry name" value="INTEGRATOR COMPLEX SUBUNIT 9"/>
    <property type="match status" value="1"/>
</dbReference>
<dbReference type="Proteomes" id="UP001057455">
    <property type="component" value="Unassembled WGS sequence"/>
</dbReference>
<dbReference type="AlphaFoldDB" id="A0A9W5TF37"/>
<organism evidence="4 5">
    <name type="scientific">Babesia ovis</name>
    <dbReference type="NCBI Taxonomy" id="5869"/>
    <lineage>
        <taxon>Eukaryota</taxon>
        <taxon>Sar</taxon>
        <taxon>Alveolata</taxon>
        <taxon>Apicomplexa</taxon>
        <taxon>Aconoidasida</taxon>
        <taxon>Piroplasmida</taxon>
        <taxon>Babesiidae</taxon>
        <taxon>Babesia</taxon>
    </lineage>
</organism>
<dbReference type="OrthoDB" id="5600060at2759"/>
<dbReference type="InterPro" id="IPR036866">
    <property type="entry name" value="RibonucZ/Hydroxyglut_hydro"/>
</dbReference>
<feature type="region of interest" description="Disordered" evidence="3">
    <location>
        <begin position="138"/>
        <end position="190"/>
    </location>
</feature>
<proteinExistence type="predicted"/>
<dbReference type="SUPFAM" id="SSF56281">
    <property type="entry name" value="Metallo-hydrolase/oxidoreductase"/>
    <property type="match status" value="1"/>
</dbReference>
<name>A0A9W5TF37_BABOV</name>
<comment type="caution">
    <text evidence="4">The sequence shown here is derived from an EMBL/GenBank/DDBJ whole genome shotgun (WGS) entry which is preliminary data.</text>
</comment>
<dbReference type="PANTHER" id="PTHR46094:SF1">
    <property type="entry name" value="INTEGRATOR COMPLEX SUBUNIT 9"/>
    <property type="match status" value="1"/>
</dbReference>
<protein>
    <submittedName>
        <fullName evidence="4">Uncharacterized protein</fullName>
    </submittedName>
</protein>
<keyword evidence="2" id="KW-0539">Nucleus</keyword>
<evidence type="ECO:0000256" key="2">
    <source>
        <dbReference type="ARBA" id="ARBA00023242"/>
    </source>
</evidence>
<feature type="compositionally biased region" description="Basic and acidic residues" evidence="3">
    <location>
        <begin position="149"/>
        <end position="172"/>
    </location>
</feature>
<evidence type="ECO:0000313" key="5">
    <source>
        <dbReference type="Proteomes" id="UP001057455"/>
    </source>
</evidence>
<dbReference type="InterPro" id="IPR027074">
    <property type="entry name" value="Integrator_9su"/>
</dbReference>
<evidence type="ECO:0000256" key="1">
    <source>
        <dbReference type="ARBA" id="ARBA00004123"/>
    </source>
</evidence>
<gene>
    <name evidence="4" type="ORF">BaOVIS_030030</name>
</gene>
<evidence type="ECO:0000256" key="3">
    <source>
        <dbReference type="SAM" id="MobiDB-lite"/>
    </source>
</evidence>
<keyword evidence="5" id="KW-1185">Reference proteome</keyword>
<dbReference type="EMBL" id="BLIY01000023">
    <property type="protein sequence ID" value="GFE55599.1"/>
    <property type="molecule type" value="Genomic_DNA"/>
</dbReference>
<dbReference type="GO" id="GO:0034472">
    <property type="term" value="P:snRNA 3'-end processing"/>
    <property type="evidence" value="ECO:0007669"/>
    <property type="project" value="TreeGrafter"/>
</dbReference>
<reference evidence="4" key="1">
    <citation type="submission" date="2019-12" db="EMBL/GenBank/DDBJ databases">
        <title>Genome sequence of Babesia ovis.</title>
        <authorList>
            <person name="Yamagishi J."/>
            <person name="Sevinc F."/>
            <person name="Xuan X."/>
        </authorList>
    </citation>
    <scope>NUCLEOTIDE SEQUENCE</scope>
    <source>
        <strain evidence="4">Selcuk</strain>
    </source>
</reference>
<sequence>MEVRVVCDCTECSSRLVEIGGVNILCNLPTKLLRECYNEIKENPLCSGEHTWSQRLYEKLLCLEIHVIIATTPRGLDGLDMLREMYDVESAYIVCTRPVYTIAGLTTPNVTDHVKIAAIAIDRNTEQNKTKRILRRASIGKSTKNNTGNHKEQRGNHKNTTDETTESEEHRHIPWAGIGSNEGKSKSFQDNDHTVEGELRLEGRKMIEALNKWAGLDSSSREENDIRRRDGLSLFKSTAKQQHEVPLLKDPDLPLTRRLHAVSYNEIVSLDIDAAGSYYWQHSYEVDKNGSTLLGTKVVSLKTSIELCAFSSGFGLGSTNWKITHPNSGISVAIIGETGEANHGRFCRPVDMSFLQDVHFVILLDNAVSASSSVHQIKLEASTKREIKDESEDMAYPQLDSLCEQVIQGLQNTEGIVVVTDPYTETLLDVLEHLYMYIRKHLKQHQQVYVYALGLGMIDIINFTDKCAEWVEDARAEKTMHHENPLSPFTIIAKMREENVLFIGNKTEDINGVYRCPSVVVAKYDPYTKPYLIGRLYAGAHIVTTSQTYRDELLAAAAAMKIKRDVINTTVDFRAQLEDLLRLLGNNNPIVVSERMKKRIPASLKILAGDNVTIPMKRENGMVRAEIKLADLKRAMVRARHIGTKTKAANVDVKANSAIGIKLKPGVVANEDSKFTFGTFTAQQLVDQLITMGFSKCSIQGKNKGYPVEISVDEECSVILESQNETCVDTNSSQTREAVMQALERLCTVL</sequence>
<accession>A0A9W5TF37</accession>